<gene>
    <name evidence="1" type="ORF">NB063_09640</name>
</gene>
<evidence type="ECO:0000313" key="2">
    <source>
        <dbReference type="Proteomes" id="UP001202961"/>
    </source>
</evidence>
<sequence length="162" mass="18089">MHDVIRSTRLNEDVSIDGELICEATSSIGLTACDERTFVLKSYALRGGGFAVVIEFRSSSSGILDIVEVELVDTATDVEMVFATFEPTEFVSRKTLYGDSQFSQRCDRMRKRLSQAYYKPLNIVQRATEAYVSAHPGCEYIKPLPPSPASPNRILRFLGLIK</sequence>
<proteinExistence type="predicted"/>
<reference evidence="1 2" key="1">
    <citation type="journal article" date="2022" name="Syst. Appl. Microbiol.">
        <title>Rhodopirellula aestuarii sp. nov., a novel member of the genus Rhodopirellula isolated from brackish sediments collected in the Tagus River estuary, Portugal.</title>
        <authorList>
            <person name="Vitorino I.R."/>
            <person name="Klimek D."/>
            <person name="Calusinska M."/>
            <person name="Lobo-da-Cunha A."/>
            <person name="Vasconcelos V."/>
            <person name="Lage O.M."/>
        </authorList>
    </citation>
    <scope>NUCLEOTIDE SEQUENCE [LARGE SCALE GENOMIC DNA]</scope>
    <source>
        <strain evidence="1 2">ICT_H3.1</strain>
    </source>
</reference>
<evidence type="ECO:0000313" key="1">
    <source>
        <dbReference type="EMBL" id="MCM2370868.1"/>
    </source>
</evidence>
<dbReference type="Proteomes" id="UP001202961">
    <property type="component" value="Unassembled WGS sequence"/>
</dbReference>
<dbReference type="EMBL" id="JAMQBK010000024">
    <property type="protein sequence ID" value="MCM2370868.1"/>
    <property type="molecule type" value="Genomic_DNA"/>
</dbReference>
<organism evidence="1 2">
    <name type="scientific">Aporhodopirellula aestuarii</name>
    <dbReference type="NCBI Taxonomy" id="2950107"/>
    <lineage>
        <taxon>Bacteria</taxon>
        <taxon>Pseudomonadati</taxon>
        <taxon>Planctomycetota</taxon>
        <taxon>Planctomycetia</taxon>
        <taxon>Pirellulales</taxon>
        <taxon>Pirellulaceae</taxon>
        <taxon>Aporhodopirellula</taxon>
    </lineage>
</organism>
<name>A0ABT0U303_9BACT</name>
<protein>
    <submittedName>
        <fullName evidence="1">Uncharacterized protein</fullName>
    </submittedName>
</protein>
<comment type="caution">
    <text evidence="1">The sequence shown here is derived from an EMBL/GenBank/DDBJ whole genome shotgun (WGS) entry which is preliminary data.</text>
</comment>
<keyword evidence="2" id="KW-1185">Reference proteome</keyword>
<dbReference type="RefSeq" id="WP_250928509.1">
    <property type="nucleotide sequence ID" value="NZ_JAMQBK010000024.1"/>
</dbReference>
<accession>A0ABT0U303</accession>